<evidence type="ECO:0000256" key="1">
    <source>
        <dbReference type="ARBA" id="ARBA00022676"/>
    </source>
</evidence>
<dbReference type="GO" id="GO:0008713">
    <property type="term" value="F:ADP-heptose-lipopolysaccharide heptosyltransferase activity"/>
    <property type="evidence" value="ECO:0007669"/>
    <property type="project" value="TreeGrafter"/>
</dbReference>
<gene>
    <name evidence="3" type="ORF">SAMN05444682_11544</name>
</gene>
<dbReference type="OrthoDB" id="9797795at2"/>
<dbReference type="PANTHER" id="PTHR30160">
    <property type="entry name" value="TETRAACYLDISACCHARIDE 4'-KINASE-RELATED"/>
    <property type="match status" value="1"/>
</dbReference>
<reference evidence="3 4" key="1">
    <citation type="submission" date="2016-10" db="EMBL/GenBank/DDBJ databases">
        <authorList>
            <person name="de Groot N.N."/>
        </authorList>
    </citation>
    <scope>NUCLEOTIDE SEQUENCE [LARGE SCALE GENOMIC DNA]</scope>
    <source>
        <strain evidence="3 4">RK1</strain>
    </source>
</reference>
<evidence type="ECO:0000256" key="2">
    <source>
        <dbReference type="ARBA" id="ARBA00022679"/>
    </source>
</evidence>
<sequence length="366" mass="40320">MDNWNLCANLLVIRPDNIGDVLMSSPAIRAIKRSFGCKITLLTSEAGATASTLLPEVDETLVANFPWAKHTSSISPAYLNGLVSRLESAAFDGCVIFTVYSQNPLPTAMLAWAAGIPRRLAYCRENPYELLTHWVPDDEPYAHIRHQVARDLDLVEQIGAYSNDDRITLALPNVADAQAMAKLNRIGVNVGRPFVIFHAGVSEPKRAFPPEQWIALTQRFLIAHPTQQVLFTGSAADRAWTDQLCEACGAGTFSVGGLLNIAEFAAVIRQAALVVSVNTATIHLASALGRPLVVLYALTNPQHTPWRCPHRLFPYSVTERSLQSRNEVIRHVDRSLYRERVSLPDPDDMLNAIDELLDSQGHGQLV</sequence>
<evidence type="ECO:0000313" key="4">
    <source>
        <dbReference type="Proteomes" id="UP000198670"/>
    </source>
</evidence>
<accession>A0A1I3UTK7</accession>
<dbReference type="AlphaFoldDB" id="A0A1I3UTK7"/>
<dbReference type="SUPFAM" id="SSF53756">
    <property type="entry name" value="UDP-Glycosyltransferase/glycogen phosphorylase"/>
    <property type="match status" value="1"/>
</dbReference>
<organism evidence="3 4">
    <name type="scientific">Parapedobacter indicus</name>
    <dbReference type="NCBI Taxonomy" id="1477437"/>
    <lineage>
        <taxon>Bacteria</taxon>
        <taxon>Pseudomonadati</taxon>
        <taxon>Bacteroidota</taxon>
        <taxon>Sphingobacteriia</taxon>
        <taxon>Sphingobacteriales</taxon>
        <taxon>Sphingobacteriaceae</taxon>
        <taxon>Parapedobacter</taxon>
    </lineage>
</organism>
<dbReference type="CDD" id="cd03789">
    <property type="entry name" value="GT9_LPS_heptosyltransferase"/>
    <property type="match status" value="1"/>
</dbReference>
<proteinExistence type="predicted"/>
<dbReference type="InterPro" id="IPR002201">
    <property type="entry name" value="Glyco_trans_9"/>
</dbReference>
<dbReference type="PANTHER" id="PTHR30160:SF1">
    <property type="entry name" value="LIPOPOLYSACCHARIDE 1,2-N-ACETYLGLUCOSAMINETRANSFERASE-RELATED"/>
    <property type="match status" value="1"/>
</dbReference>
<dbReference type="RefSeq" id="WP_090631933.1">
    <property type="nucleotide sequence ID" value="NZ_FOQO01000015.1"/>
</dbReference>
<protein>
    <submittedName>
        <fullName evidence="3">ADP-heptose:LPS heptosyltransferase</fullName>
    </submittedName>
</protein>
<dbReference type="InterPro" id="IPR051199">
    <property type="entry name" value="LPS_LOS_Heptosyltrfase"/>
</dbReference>
<dbReference type="Gene3D" id="3.40.50.2000">
    <property type="entry name" value="Glycogen Phosphorylase B"/>
    <property type="match status" value="2"/>
</dbReference>
<dbReference type="Pfam" id="PF01075">
    <property type="entry name" value="Glyco_transf_9"/>
    <property type="match status" value="1"/>
</dbReference>
<keyword evidence="2 3" id="KW-0808">Transferase</keyword>
<dbReference type="GO" id="GO:0009244">
    <property type="term" value="P:lipopolysaccharide core region biosynthetic process"/>
    <property type="evidence" value="ECO:0007669"/>
    <property type="project" value="TreeGrafter"/>
</dbReference>
<dbReference type="GO" id="GO:0005829">
    <property type="term" value="C:cytosol"/>
    <property type="evidence" value="ECO:0007669"/>
    <property type="project" value="TreeGrafter"/>
</dbReference>
<dbReference type="EMBL" id="FOQO01000015">
    <property type="protein sequence ID" value="SFJ85969.1"/>
    <property type="molecule type" value="Genomic_DNA"/>
</dbReference>
<name>A0A1I3UTK7_9SPHI</name>
<dbReference type="Proteomes" id="UP000198670">
    <property type="component" value="Unassembled WGS sequence"/>
</dbReference>
<keyword evidence="1" id="KW-0328">Glycosyltransferase</keyword>
<evidence type="ECO:0000313" key="3">
    <source>
        <dbReference type="EMBL" id="SFJ85969.1"/>
    </source>
</evidence>
<dbReference type="STRING" id="1477437.SAMN05444682_11544"/>
<keyword evidence="4" id="KW-1185">Reference proteome</keyword>